<feature type="transmembrane region" description="Helical" evidence="1">
    <location>
        <begin position="6"/>
        <end position="28"/>
    </location>
</feature>
<proteinExistence type="predicted"/>
<evidence type="ECO:0000313" key="3">
    <source>
        <dbReference type="Proteomes" id="UP000051586"/>
    </source>
</evidence>
<evidence type="ECO:0000256" key="1">
    <source>
        <dbReference type="SAM" id="Phobius"/>
    </source>
</evidence>
<dbReference type="EMBL" id="AYZI01000004">
    <property type="protein sequence ID" value="KRM91669.1"/>
    <property type="molecule type" value="Genomic_DNA"/>
</dbReference>
<keyword evidence="1" id="KW-0472">Membrane</keyword>
<protein>
    <submittedName>
        <fullName evidence="2">Uncharacterized protein</fullName>
    </submittedName>
</protein>
<comment type="caution">
    <text evidence="2">The sequence shown here is derived from an EMBL/GenBank/DDBJ whole genome shotgun (WGS) entry which is preliminary data.</text>
</comment>
<evidence type="ECO:0000313" key="2">
    <source>
        <dbReference type="EMBL" id="KRM91669.1"/>
    </source>
</evidence>
<name>A0A0R2CJZ8_9LACO</name>
<keyword evidence="1" id="KW-0812">Transmembrane</keyword>
<dbReference type="AlphaFoldDB" id="A0A0R2CJZ8"/>
<reference evidence="2 3" key="1">
    <citation type="journal article" date="2015" name="Genome Announc.">
        <title>Expanding the biotechnology potential of lactobacilli through comparative genomics of 213 strains and associated genera.</title>
        <authorList>
            <person name="Sun Z."/>
            <person name="Harris H.M."/>
            <person name="McCann A."/>
            <person name="Guo C."/>
            <person name="Argimon S."/>
            <person name="Zhang W."/>
            <person name="Yang X."/>
            <person name="Jeffery I.B."/>
            <person name="Cooney J.C."/>
            <person name="Kagawa T.F."/>
            <person name="Liu W."/>
            <person name="Song Y."/>
            <person name="Salvetti E."/>
            <person name="Wrobel A."/>
            <person name="Rasinkangas P."/>
            <person name="Parkhill J."/>
            <person name="Rea M.C."/>
            <person name="O'Sullivan O."/>
            <person name="Ritari J."/>
            <person name="Douillard F.P."/>
            <person name="Paul Ross R."/>
            <person name="Yang R."/>
            <person name="Briner A.E."/>
            <person name="Felis G.E."/>
            <person name="de Vos W.M."/>
            <person name="Barrangou R."/>
            <person name="Klaenhammer T.R."/>
            <person name="Caufield P.W."/>
            <person name="Cui Y."/>
            <person name="Zhang H."/>
            <person name="O'Toole P.W."/>
        </authorList>
    </citation>
    <scope>NUCLEOTIDE SEQUENCE [LARGE SCALE GENOMIC DNA]</scope>
    <source>
        <strain evidence="2 3">DSM 22689</strain>
    </source>
</reference>
<dbReference type="PATRIC" id="fig|1423745.4.peg.855"/>
<organism evidence="2 3">
    <name type="scientific">Fructilactobacillus florum DSM 22689 = JCM 16035</name>
    <dbReference type="NCBI Taxonomy" id="1423745"/>
    <lineage>
        <taxon>Bacteria</taxon>
        <taxon>Bacillati</taxon>
        <taxon>Bacillota</taxon>
        <taxon>Bacilli</taxon>
        <taxon>Lactobacillales</taxon>
        <taxon>Lactobacillaceae</taxon>
        <taxon>Fructilactobacillus</taxon>
    </lineage>
</organism>
<dbReference type="STRING" id="1423745.GCA_001311215_01331"/>
<keyword evidence="1" id="KW-1133">Transmembrane helix</keyword>
<sequence>MHLISELIVGTVVAVVIYNILHHFLVVIPNRRHQQQTKTFVDQVVYTSLRRLSQQTKGAVAAKPQSSRVLSSVWGRGVMVFEYRYQLQDTNSLDVLQPAIKNQIEQVAKDNGLINHKHDSRLLVTDCWQQADVLVFNVADVKNNATTEFIHDLKKIDEK</sequence>
<gene>
    <name evidence="2" type="ORF">FC87_GL000806</name>
</gene>
<dbReference type="Proteomes" id="UP000051586">
    <property type="component" value="Unassembled WGS sequence"/>
</dbReference>
<dbReference type="RefSeq" id="WP_054690628.1">
    <property type="nucleotide sequence ID" value="NZ_AYZI01000004.1"/>
</dbReference>
<accession>A0A0R2CJZ8</accession>